<organism evidence="1 2">
    <name type="scientific">Sulfobacillus benefaciens</name>
    <dbReference type="NCBI Taxonomy" id="453960"/>
    <lineage>
        <taxon>Bacteria</taxon>
        <taxon>Bacillati</taxon>
        <taxon>Bacillota</taxon>
        <taxon>Clostridia</taxon>
        <taxon>Eubacteriales</taxon>
        <taxon>Clostridiales Family XVII. Incertae Sedis</taxon>
        <taxon>Sulfobacillus</taxon>
    </lineage>
</organism>
<reference evidence="1 2" key="1">
    <citation type="journal article" date="2014" name="BMC Genomics">
        <title>Comparison of environmental and isolate Sulfobacillus genomes reveals diverse carbon, sulfur, nitrogen, and hydrogen metabolisms.</title>
        <authorList>
            <person name="Justice N.B."/>
            <person name="Norman A."/>
            <person name="Brown C.T."/>
            <person name="Singh A."/>
            <person name="Thomas B.C."/>
            <person name="Banfield J.F."/>
        </authorList>
    </citation>
    <scope>NUCLEOTIDE SEQUENCE [LARGE SCALE GENOMIC DNA]</scope>
    <source>
        <strain evidence="1">AMDSBA1</strain>
    </source>
</reference>
<evidence type="ECO:0000313" key="2">
    <source>
        <dbReference type="Proteomes" id="UP000242699"/>
    </source>
</evidence>
<protein>
    <submittedName>
        <fullName evidence="1">Uncharacterized protein</fullName>
    </submittedName>
</protein>
<proteinExistence type="predicted"/>
<dbReference type="Proteomes" id="UP000242699">
    <property type="component" value="Unassembled WGS sequence"/>
</dbReference>
<dbReference type="EMBL" id="PXYT01000053">
    <property type="protein sequence ID" value="PSR25533.1"/>
    <property type="molecule type" value="Genomic_DNA"/>
</dbReference>
<gene>
    <name evidence="1" type="ORF">C7B43_16620</name>
</gene>
<accession>A0A2T2WTM0</accession>
<evidence type="ECO:0000313" key="1">
    <source>
        <dbReference type="EMBL" id="PSR25533.1"/>
    </source>
</evidence>
<name>A0A2T2WTM0_9FIRM</name>
<dbReference type="AlphaFoldDB" id="A0A2T2WTM0"/>
<comment type="caution">
    <text evidence="1">The sequence shown here is derived from an EMBL/GenBank/DDBJ whole genome shotgun (WGS) entry which is preliminary data.</text>
</comment>
<sequence length="336" mass="38356">MIPKDILDEIVANFDQGAKRKFLPGLLIAFVWLLQDLGATGGRFSNLDAFYAAHPRILKTRAGNDANTLIVQKDADKTISIRPFYEKIQRWIRADQHRFDYPSAAPHATQAWKDYEHWINGLLLMTDDELNQLVDDTKTFVLEKLPAQNIAAETLRREPPRFFLFLKDFDLSKHPGEPTGAAYQGTVFGYIRADSSHLQVDVDKVRTGSKRVGRVGDIDAREGDVLVLSAEVKQFLFDRTHLSDVAEFASLVTRHQALGLIVALDFAEGVREELVEMGLEPVAKKDLLERVRLWDPLKQRIAVQALIYYTQYKEQNSALLTRVRTFFKDLDDRNSR</sequence>